<dbReference type="AlphaFoldDB" id="A0A0L9Y803"/>
<dbReference type="InterPro" id="IPR001279">
    <property type="entry name" value="Metallo-B-lactamas"/>
</dbReference>
<dbReference type="Proteomes" id="UP000476820">
    <property type="component" value="Unassembled WGS sequence"/>
</dbReference>
<evidence type="ECO:0000313" key="5">
    <source>
        <dbReference type="Proteomes" id="UP000476820"/>
    </source>
</evidence>
<dbReference type="EMBL" id="SWVK01000003">
    <property type="protein sequence ID" value="NFN34053.1"/>
    <property type="molecule type" value="Genomic_DNA"/>
</dbReference>
<dbReference type="InterPro" id="IPR052159">
    <property type="entry name" value="Competence_DNA_uptake"/>
</dbReference>
<dbReference type="PANTHER" id="PTHR30619">
    <property type="entry name" value="DNA INTERNALIZATION/COMPETENCE PROTEIN COMEC/REC2"/>
    <property type="match status" value="1"/>
</dbReference>
<sequence>MNIREDNVLEMGKGCEILSKTPIQNEDDLYLYCFNVGQGDSFLLITTNKNAYLIDTNIYTEKRALEFYNQIIEILHIHNIRKLTGFIITHKHIDHIRGTDKFIRDSGIEIDKFLINMDYSHKTEVVDRLFEQANLKIPVWININSPGIIRDGNTEIIFKNPDNTTSTVIGAPDINDSSIVICVKYGNTRMYLTGDASYNVLNYKLVGSIDSDSESLLKVSHHGSRTGTDDTLLNNINPMHAFISAGYNRKFKHPHTKVINLLKKKPTKVNISKVVKSTICYKSNGSKIINNKLIKKTSII</sequence>
<accession>A0A0L9Y803</accession>
<feature type="domain" description="Metallo-beta-lactamase" evidence="1">
    <location>
        <begin position="36"/>
        <end position="238"/>
    </location>
</feature>
<dbReference type="RefSeq" id="WP_053342291.1">
    <property type="nucleotide sequence ID" value="NZ_JACBEK010000002.1"/>
</dbReference>
<dbReference type="InterPro" id="IPR036866">
    <property type="entry name" value="RibonucZ/Hydroxyglut_hydro"/>
</dbReference>
<name>A0A0L9Y803_CLOBO</name>
<keyword evidence="2" id="KW-0378">Hydrolase</keyword>
<dbReference type="GO" id="GO:0016787">
    <property type="term" value="F:hydrolase activity"/>
    <property type="evidence" value="ECO:0007669"/>
    <property type="project" value="UniProtKB-KW"/>
</dbReference>
<dbReference type="Proteomes" id="UP000473681">
    <property type="component" value="Unassembled WGS sequence"/>
</dbReference>
<organism evidence="2 5">
    <name type="scientific">Clostridium botulinum</name>
    <dbReference type="NCBI Taxonomy" id="1491"/>
    <lineage>
        <taxon>Bacteria</taxon>
        <taxon>Bacillati</taxon>
        <taxon>Bacillota</taxon>
        <taxon>Clostridia</taxon>
        <taxon>Eubacteriales</taxon>
        <taxon>Clostridiaceae</taxon>
        <taxon>Clostridium</taxon>
    </lineage>
</organism>
<dbReference type="OrthoDB" id="9761531at2"/>
<evidence type="ECO:0000313" key="3">
    <source>
        <dbReference type="EMBL" id="NFN34053.1"/>
    </source>
</evidence>
<reference evidence="4 5" key="1">
    <citation type="submission" date="2019-04" db="EMBL/GenBank/DDBJ databases">
        <title>Genome sequencing of Clostridium botulinum Groups I-IV and Clostridium butyricum.</title>
        <authorList>
            <person name="Brunt J."/>
            <person name="Van Vliet A.H.M."/>
            <person name="Stringer S.C."/>
            <person name="Carter A.T."/>
            <person name="Peck M.W."/>
        </authorList>
    </citation>
    <scope>NUCLEOTIDE SEQUENCE [LARGE SCALE GENOMIC DNA]</scope>
    <source>
        <strain evidence="2 5">1605</strain>
        <strain evidence="3 4">CB-K-33E</strain>
    </source>
</reference>
<evidence type="ECO:0000313" key="2">
    <source>
        <dbReference type="EMBL" id="NFF88408.1"/>
    </source>
</evidence>
<dbReference type="Gene3D" id="3.60.15.10">
    <property type="entry name" value="Ribonuclease Z/Hydroxyacylglutathione hydrolase-like"/>
    <property type="match status" value="1"/>
</dbReference>
<dbReference type="Pfam" id="PF00753">
    <property type="entry name" value="Lactamase_B"/>
    <property type="match status" value="1"/>
</dbReference>
<proteinExistence type="predicted"/>
<evidence type="ECO:0000313" key="4">
    <source>
        <dbReference type="Proteomes" id="UP000473681"/>
    </source>
</evidence>
<dbReference type="PANTHER" id="PTHR30619:SF1">
    <property type="entry name" value="RECOMBINATION PROTEIN 2"/>
    <property type="match status" value="1"/>
</dbReference>
<comment type="caution">
    <text evidence="2">The sequence shown here is derived from an EMBL/GenBank/DDBJ whole genome shotgun (WGS) entry which is preliminary data.</text>
</comment>
<dbReference type="SUPFAM" id="SSF56281">
    <property type="entry name" value="Metallo-hydrolase/oxidoreductase"/>
    <property type="match status" value="1"/>
</dbReference>
<evidence type="ECO:0000259" key="1">
    <source>
        <dbReference type="Pfam" id="PF00753"/>
    </source>
</evidence>
<gene>
    <name evidence="2" type="ORF">FC774_11075</name>
    <name evidence="3" type="ORF">FDB51_02715</name>
</gene>
<dbReference type="EMBL" id="SWOV01000029">
    <property type="protein sequence ID" value="NFF88408.1"/>
    <property type="molecule type" value="Genomic_DNA"/>
</dbReference>
<protein>
    <submittedName>
        <fullName evidence="2">MBL fold metallo-hydrolase</fullName>
    </submittedName>
</protein>